<evidence type="ECO:0000256" key="2">
    <source>
        <dbReference type="ARBA" id="ARBA00022490"/>
    </source>
</evidence>
<sequence length="90" mass="10571">MVDPAECNIKVMCRFRPLKESVVTRSDKYLAKFLGEDTSKPYAFDRVFQSNTSQEQVYNDCAKKIVKEMYLRDTTEPYLRMGRPPLGRRI</sequence>
<evidence type="ECO:0000313" key="8">
    <source>
        <dbReference type="Proteomes" id="UP001652581"/>
    </source>
</evidence>
<evidence type="ECO:0000256" key="3">
    <source>
        <dbReference type="ARBA" id="ARBA00022741"/>
    </source>
</evidence>
<reference evidence="9" key="1">
    <citation type="submission" date="2025-08" db="UniProtKB">
        <authorList>
            <consortium name="RefSeq"/>
        </authorList>
    </citation>
    <scope>IDENTIFICATION</scope>
</reference>
<accession>A0ABM5CR01</accession>
<protein>
    <submittedName>
        <fullName evidence="9">Kinesin-1 heavy chain-like</fullName>
    </submittedName>
</protein>
<dbReference type="SUPFAM" id="SSF52540">
    <property type="entry name" value="P-loop containing nucleoside triphosphate hydrolases"/>
    <property type="match status" value="1"/>
</dbReference>
<evidence type="ECO:0000256" key="4">
    <source>
        <dbReference type="ARBA" id="ARBA00022840"/>
    </source>
</evidence>
<dbReference type="RefSeq" id="XP_072811087.1">
    <property type="nucleotide sequence ID" value="XM_072954986.1"/>
</dbReference>
<dbReference type="Proteomes" id="UP001652581">
    <property type="component" value="Chromosome 35"/>
</dbReference>
<dbReference type="InterPro" id="IPR027640">
    <property type="entry name" value="Kinesin-like_fam"/>
</dbReference>
<comment type="similarity">
    <text evidence="6">Belongs to the TRAFAC class myosin-kinesin ATPase superfamily. Kinesin family.</text>
</comment>
<evidence type="ECO:0000256" key="6">
    <source>
        <dbReference type="PROSITE-ProRule" id="PRU00283"/>
    </source>
</evidence>
<evidence type="ECO:0000259" key="7">
    <source>
        <dbReference type="PROSITE" id="PS50067"/>
    </source>
</evidence>
<dbReference type="InterPro" id="IPR027417">
    <property type="entry name" value="P-loop_NTPase"/>
</dbReference>
<dbReference type="PANTHER" id="PTHR47968:SF68">
    <property type="entry name" value="KINESIN-LIKE PROTEIN"/>
    <property type="match status" value="1"/>
</dbReference>
<gene>
    <name evidence="9" type="primary">LOC107035283</name>
</gene>
<dbReference type="InterPro" id="IPR001752">
    <property type="entry name" value="Kinesin_motor_dom"/>
</dbReference>
<dbReference type="InterPro" id="IPR031852">
    <property type="entry name" value="Vik1/Cik1_MT-bd"/>
</dbReference>
<dbReference type="PANTHER" id="PTHR47968">
    <property type="entry name" value="CENTROMERE PROTEIN E"/>
    <property type="match status" value="1"/>
</dbReference>
<evidence type="ECO:0000256" key="1">
    <source>
        <dbReference type="ARBA" id="ARBA00004245"/>
    </source>
</evidence>
<dbReference type="GeneID" id="107035283"/>
<feature type="domain" description="Kinesin motor" evidence="7">
    <location>
        <begin position="8"/>
        <end position="90"/>
    </location>
</feature>
<keyword evidence="4" id="KW-0067">ATP-binding</keyword>
<comment type="caution">
    <text evidence="6">Lacks conserved residue(s) required for the propagation of feature annotation.</text>
</comment>
<dbReference type="InterPro" id="IPR036961">
    <property type="entry name" value="Kinesin_motor_dom_sf"/>
</dbReference>
<keyword evidence="8" id="KW-1185">Reference proteome</keyword>
<proteinExistence type="inferred from homology"/>
<keyword evidence="5" id="KW-0206">Cytoskeleton</keyword>
<dbReference type="PROSITE" id="PS50067">
    <property type="entry name" value="KINESIN_MOTOR_2"/>
    <property type="match status" value="1"/>
</dbReference>
<dbReference type="Gene3D" id="3.40.850.10">
    <property type="entry name" value="Kinesin motor domain"/>
    <property type="match status" value="1"/>
</dbReference>
<evidence type="ECO:0000313" key="9">
    <source>
        <dbReference type="RefSeq" id="XP_072811087.1"/>
    </source>
</evidence>
<name>A0ABM5CR01_VICPA</name>
<evidence type="ECO:0000256" key="5">
    <source>
        <dbReference type="ARBA" id="ARBA00023212"/>
    </source>
</evidence>
<organism evidence="8 9">
    <name type="scientific">Vicugna pacos</name>
    <name type="common">Alpaca</name>
    <name type="synonym">Lama pacos</name>
    <dbReference type="NCBI Taxonomy" id="30538"/>
    <lineage>
        <taxon>Eukaryota</taxon>
        <taxon>Metazoa</taxon>
        <taxon>Chordata</taxon>
        <taxon>Craniata</taxon>
        <taxon>Vertebrata</taxon>
        <taxon>Euteleostomi</taxon>
        <taxon>Mammalia</taxon>
        <taxon>Eutheria</taxon>
        <taxon>Laurasiatheria</taxon>
        <taxon>Artiodactyla</taxon>
        <taxon>Tylopoda</taxon>
        <taxon>Camelidae</taxon>
        <taxon>Vicugna</taxon>
    </lineage>
</organism>
<keyword evidence="2" id="KW-0963">Cytoplasm</keyword>
<dbReference type="Pfam" id="PF16796">
    <property type="entry name" value="Microtub_bd"/>
    <property type="match status" value="1"/>
</dbReference>
<comment type="subcellular location">
    <subcellularLocation>
        <location evidence="1">Cytoplasm</location>
        <location evidence="1">Cytoskeleton</location>
    </subcellularLocation>
</comment>
<keyword evidence="3" id="KW-0547">Nucleotide-binding</keyword>